<accession>A0ABU8WQV1</accession>
<organism evidence="1 2">
    <name type="scientific">Variovorax rhizosphaerae</name>
    <dbReference type="NCBI Taxonomy" id="1836200"/>
    <lineage>
        <taxon>Bacteria</taxon>
        <taxon>Pseudomonadati</taxon>
        <taxon>Pseudomonadota</taxon>
        <taxon>Betaproteobacteria</taxon>
        <taxon>Burkholderiales</taxon>
        <taxon>Comamonadaceae</taxon>
        <taxon>Variovorax</taxon>
    </lineage>
</organism>
<evidence type="ECO:0000313" key="2">
    <source>
        <dbReference type="Proteomes" id="UP001385892"/>
    </source>
</evidence>
<comment type="caution">
    <text evidence="1">The sequence shown here is derived from an EMBL/GenBank/DDBJ whole genome shotgun (WGS) entry which is preliminary data.</text>
</comment>
<reference evidence="1 2" key="1">
    <citation type="submission" date="2024-03" db="EMBL/GenBank/DDBJ databases">
        <title>Novel species of the genus Variovorax.</title>
        <authorList>
            <person name="Liu Q."/>
            <person name="Xin Y.-H."/>
        </authorList>
    </citation>
    <scope>NUCLEOTIDE SEQUENCE [LARGE SCALE GENOMIC DNA]</scope>
    <source>
        <strain evidence="1 2">KACC 18900</strain>
    </source>
</reference>
<keyword evidence="2" id="KW-1185">Reference proteome</keyword>
<name>A0ABU8WQV1_9BURK</name>
<gene>
    <name evidence="1" type="ORF">WKW82_21335</name>
</gene>
<dbReference type="Proteomes" id="UP001385892">
    <property type="component" value="Unassembled WGS sequence"/>
</dbReference>
<proteinExistence type="predicted"/>
<protein>
    <submittedName>
        <fullName evidence="1">DUF433 domain-containing protein</fullName>
    </submittedName>
</protein>
<dbReference type="EMBL" id="JBBKZT010000010">
    <property type="protein sequence ID" value="MEJ8849215.1"/>
    <property type="molecule type" value="Genomic_DNA"/>
</dbReference>
<evidence type="ECO:0000313" key="1">
    <source>
        <dbReference type="EMBL" id="MEJ8849215.1"/>
    </source>
</evidence>
<sequence>MELRFVRAFVDAGVSLQVVKATIEVARERWGTDYPLTARRFCTDGKVIFESAVNQVGEEMLTDVRRKQIVFTHVIKPSLYAGIEYDGSAARLWMPADSKGVVLDPSRQFGSPIVLGTSIATETLFDAFLAEGRDRKTVARMFEIDPKQVDSAVRFEERLRA</sequence>
<dbReference type="RefSeq" id="WP_340344351.1">
    <property type="nucleotide sequence ID" value="NZ_JBBKZT010000010.1"/>
</dbReference>